<sequence>MNNANNGRTTKKEEPVKPAVPKPPAASNGHHKVSPVTKKFTMFPSTSEAVNNAIKPTSEGPKEDKNPKRNGSVPTPKEVTPAAAKNPVRPSTTEKKPTPAPVAPRNPAPAVTKRTVSPAAQPPVSKPITHKPPVAPSPAVNQKASTTIKPTPLENRNYLIPKKEVVQVPPKNTKEAPSRDQPSVFSSPKSLVETREGSPNTGTMPLAQDGEVLASVSAPRRKSRDDSANVSYVSDINNNSSNIYVVNNNRRCSPRNGRRRSSADSNGNDTASSKTDSKHTISPSAPAKVDPAPNKKSQTLVEKPKVIPNGFVSIEESLKRTAEREGRSSPRCQNTAERNRPSPRATKGNPTRNGIVHDNNSNKDASNSPGMADSRMNSSNTLTTSNTNKTNYSDYNHNDEKVIREKKAKAVEEFNRLVQQRQNEARKDKYRNSNGKLVPEPSFEEVVDDQSAKKWLKPPPAKHMVYNKENKEGADNGDLRMMTYSDYDLLCNSIGATYMAGKV</sequence>
<keyword evidence="3" id="KW-1185">Reference proteome</keyword>
<feature type="region of interest" description="Disordered" evidence="1">
    <location>
        <begin position="420"/>
        <end position="477"/>
    </location>
</feature>
<proteinExistence type="predicted"/>
<dbReference type="VEuPathDB" id="TriTrypDB:ADEAN_000406100"/>
<evidence type="ECO:0000256" key="1">
    <source>
        <dbReference type="SAM" id="MobiDB-lite"/>
    </source>
</evidence>
<reference evidence="2 3" key="1">
    <citation type="submission" date="2020-08" db="EMBL/GenBank/DDBJ databases">
        <authorList>
            <person name="Newling K."/>
            <person name="Davey J."/>
            <person name="Forrester S."/>
        </authorList>
    </citation>
    <scope>NUCLEOTIDE SEQUENCE [LARGE SCALE GENOMIC DNA]</scope>
    <source>
        <strain evidence="3">Crithidia deanei Carvalho (ATCC PRA-265)</strain>
    </source>
</reference>
<dbReference type="AlphaFoldDB" id="A0A7G2CAL8"/>
<feature type="compositionally biased region" description="Polar residues" evidence="1">
    <location>
        <begin position="180"/>
        <end position="189"/>
    </location>
</feature>
<gene>
    <name evidence="2" type="ORF">ADEAN_000406100</name>
</gene>
<feature type="compositionally biased region" description="Low complexity" evidence="1">
    <location>
        <begin position="374"/>
        <end position="393"/>
    </location>
</feature>
<feature type="compositionally biased region" description="Polar residues" evidence="1">
    <location>
        <begin position="263"/>
        <end position="274"/>
    </location>
</feature>
<evidence type="ECO:0000313" key="3">
    <source>
        <dbReference type="Proteomes" id="UP000515908"/>
    </source>
</evidence>
<dbReference type="EMBL" id="LR877151">
    <property type="protein sequence ID" value="CAD2216599.1"/>
    <property type="molecule type" value="Genomic_DNA"/>
</dbReference>
<feature type="region of interest" description="Disordered" evidence="1">
    <location>
        <begin position="318"/>
        <end position="398"/>
    </location>
</feature>
<protein>
    <submittedName>
        <fullName evidence="2">Uncharacterized protein</fullName>
    </submittedName>
</protein>
<feature type="compositionally biased region" description="Low complexity" evidence="1">
    <location>
        <begin position="229"/>
        <end position="251"/>
    </location>
</feature>
<name>A0A7G2CAL8_9TRYP</name>
<feature type="compositionally biased region" description="Polar residues" evidence="1">
    <location>
        <begin position="139"/>
        <end position="149"/>
    </location>
</feature>
<organism evidence="2 3">
    <name type="scientific">Angomonas deanei</name>
    <dbReference type="NCBI Taxonomy" id="59799"/>
    <lineage>
        <taxon>Eukaryota</taxon>
        <taxon>Discoba</taxon>
        <taxon>Euglenozoa</taxon>
        <taxon>Kinetoplastea</taxon>
        <taxon>Metakinetoplastina</taxon>
        <taxon>Trypanosomatida</taxon>
        <taxon>Trypanosomatidae</taxon>
        <taxon>Strigomonadinae</taxon>
        <taxon>Angomonas</taxon>
    </lineage>
</organism>
<evidence type="ECO:0000313" key="2">
    <source>
        <dbReference type="EMBL" id="CAD2216599.1"/>
    </source>
</evidence>
<dbReference type="Proteomes" id="UP000515908">
    <property type="component" value="Chromosome 07"/>
</dbReference>
<accession>A0A7G2CAL8</accession>
<feature type="region of interest" description="Disordered" evidence="1">
    <location>
        <begin position="1"/>
        <end position="304"/>
    </location>
</feature>
<feature type="compositionally biased region" description="Pro residues" evidence="1">
    <location>
        <begin position="98"/>
        <end position="107"/>
    </location>
</feature>
<feature type="compositionally biased region" description="Polar residues" evidence="1">
    <location>
        <begin position="348"/>
        <end position="369"/>
    </location>
</feature>
<feature type="compositionally biased region" description="Basic and acidic residues" evidence="1">
    <location>
        <begin position="466"/>
        <end position="477"/>
    </location>
</feature>
<feature type="compositionally biased region" description="Basic and acidic residues" evidence="1">
    <location>
        <begin position="318"/>
        <end position="328"/>
    </location>
</feature>